<dbReference type="AlphaFoldDB" id="A0A164JBN8"/>
<comment type="caution">
    <text evidence="1">The sequence shown here is derived from an EMBL/GenBank/DDBJ whole genome shotgun (WGS) entry which is preliminary data.</text>
</comment>
<dbReference type="RefSeq" id="WP_067578638.1">
    <property type="nucleotide sequence ID" value="NZ_JABMCZ010000003.1"/>
</dbReference>
<evidence type="ECO:0000313" key="1">
    <source>
        <dbReference type="EMBL" id="KZM70243.1"/>
    </source>
</evidence>
<sequence>MHCAVAPGGGAEADSGRCTHCPFELTYELRSQLAAGCGTAPRSFGAGAGAADIGGSVVPAAGSGAAGAAIVVGALLGSGPPEVFAEGVQPAKAIAAAPPTNQPAMRSV</sequence>
<dbReference type="EMBL" id="LWGR01000016">
    <property type="protein sequence ID" value="KZM70243.1"/>
    <property type="molecule type" value="Genomic_DNA"/>
</dbReference>
<evidence type="ECO:0000313" key="2">
    <source>
        <dbReference type="Proteomes" id="UP000076512"/>
    </source>
</evidence>
<keyword evidence="2" id="KW-1185">Reference proteome</keyword>
<name>A0A164JBN8_9NOCA</name>
<protein>
    <submittedName>
        <fullName evidence="1">Uncharacterized protein</fullName>
    </submittedName>
</protein>
<dbReference type="Proteomes" id="UP000076512">
    <property type="component" value="Unassembled WGS sequence"/>
</dbReference>
<proteinExistence type="predicted"/>
<reference evidence="1 2" key="1">
    <citation type="submission" date="2016-04" db="EMBL/GenBank/DDBJ databases">
        <authorList>
            <person name="Evans L.H."/>
            <person name="Alamgir A."/>
            <person name="Owens N."/>
            <person name="Weber N.D."/>
            <person name="Virtaneva K."/>
            <person name="Barbian K."/>
            <person name="Babar A."/>
            <person name="Rosenke K."/>
        </authorList>
    </citation>
    <scope>NUCLEOTIDE SEQUENCE [LARGE SCALE GENOMIC DNA]</scope>
    <source>
        <strain evidence="1 2">IFM 0406</strain>
    </source>
</reference>
<accession>A0A164JBN8</accession>
<gene>
    <name evidence="1" type="ORF">AWN90_06780</name>
</gene>
<organism evidence="1 2">
    <name type="scientific">Nocardia terpenica</name>
    <dbReference type="NCBI Taxonomy" id="455432"/>
    <lineage>
        <taxon>Bacteria</taxon>
        <taxon>Bacillati</taxon>
        <taxon>Actinomycetota</taxon>
        <taxon>Actinomycetes</taxon>
        <taxon>Mycobacteriales</taxon>
        <taxon>Nocardiaceae</taxon>
        <taxon>Nocardia</taxon>
    </lineage>
</organism>